<sequence length="259" mass="30161">MSTPEVTVIIANYKTPELTRLCLRLLRMHTAPERYKVIVVDNDSQDESLEYLRGLRWIRLLERRNVGGETPHQMEARAIDLALKEVDTPLTLLMHTDTLIRNDLWLDFLVNRINASPQIAGLGSWKLKTTTHYRRFAGFVEGLAKKFRAEIKPKQERYLRTHCVLYRTELLKRCPGGFDDGGPVGRSIHRRLVEQGYEMSFVTPEELGRFVSHLQHATTVLNPLCSDKPVRLSARRRLRRKLNQFEYRRVLLLDDLDGE</sequence>
<organism evidence="3 4">
    <name type="scientific">Victivallis vadensis</name>
    <dbReference type="NCBI Taxonomy" id="172901"/>
    <lineage>
        <taxon>Bacteria</taxon>
        <taxon>Pseudomonadati</taxon>
        <taxon>Lentisphaerota</taxon>
        <taxon>Lentisphaeria</taxon>
        <taxon>Victivallales</taxon>
        <taxon>Victivallaceae</taxon>
        <taxon>Victivallis</taxon>
    </lineage>
</organism>
<evidence type="ECO:0000259" key="1">
    <source>
        <dbReference type="Pfam" id="PF00535"/>
    </source>
</evidence>
<keyword evidence="4" id="KW-1185">Reference proteome</keyword>
<dbReference type="InterPro" id="IPR001173">
    <property type="entry name" value="Glyco_trans_2-like"/>
</dbReference>
<keyword evidence="3" id="KW-0808">Transferase</keyword>
<dbReference type="PANTHER" id="PTHR43179:SF7">
    <property type="entry name" value="RHAMNOSYLTRANSFERASE WBBL"/>
    <property type="match status" value="1"/>
</dbReference>
<feature type="domain" description="Glycosyltransferase 2-like" evidence="1">
    <location>
        <begin position="7"/>
        <end position="172"/>
    </location>
</feature>
<name>A0A2U1AHX9_9BACT</name>
<dbReference type="AlphaFoldDB" id="A0A2U1AHX9"/>
<accession>A0A2U1AHX9</accession>
<gene>
    <name evidence="3" type="ORF">C8D82_13819</name>
    <name evidence="2" type="ORF">HF882_16240</name>
</gene>
<dbReference type="PANTHER" id="PTHR43179">
    <property type="entry name" value="RHAMNOSYLTRANSFERASE WBBL"/>
    <property type="match status" value="1"/>
</dbReference>
<reference evidence="2 5" key="2">
    <citation type="submission" date="2020-04" db="EMBL/GenBank/DDBJ databases">
        <authorList>
            <person name="Hitch T.C.A."/>
            <person name="Wylensek D."/>
            <person name="Clavel T."/>
        </authorList>
    </citation>
    <scope>NUCLEOTIDE SEQUENCE [LARGE SCALE GENOMIC DNA]</scope>
    <source>
        <strain evidence="2 5">COR2-253-APC-1A</strain>
    </source>
</reference>
<reference evidence="3 4" key="1">
    <citation type="submission" date="2018-04" db="EMBL/GenBank/DDBJ databases">
        <title>Genomic Encyclopedia of Type Strains, Phase IV (KMG-IV): sequencing the most valuable type-strain genomes for metagenomic binning, comparative biology and taxonomic classification.</title>
        <authorList>
            <person name="Goeker M."/>
        </authorList>
    </citation>
    <scope>NUCLEOTIDE SEQUENCE [LARGE SCALE GENOMIC DNA]</scope>
    <source>
        <strain evidence="3 4">DSM 14823</strain>
    </source>
</reference>
<comment type="caution">
    <text evidence="3">The sequence shown here is derived from an EMBL/GenBank/DDBJ whole genome shotgun (WGS) entry which is preliminary data.</text>
</comment>
<evidence type="ECO:0000313" key="3">
    <source>
        <dbReference type="EMBL" id="PVY36019.1"/>
    </source>
</evidence>
<dbReference type="SUPFAM" id="SSF53448">
    <property type="entry name" value="Nucleotide-diphospho-sugar transferases"/>
    <property type="match status" value="1"/>
</dbReference>
<evidence type="ECO:0000313" key="5">
    <source>
        <dbReference type="Proteomes" id="UP000576225"/>
    </source>
</evidence>
<dbReference type="EMBL" id="QEKH01000038">
    <property type="protein sequence ID" value="PVY36019.1"/>
    <property type="molecule type" value="Genomic_DNA"/>
</dbReference>
<proteinExistence type="predicted"/>
<protein>
    <submittedName>
        <fullName evidence="2 3">Glycosyltransferase</fullName>
    </submittedName>
</protein>
<evidence type="ECO:0000313" key="4">
    <source>
        <dbReference type="Proteomes" id="UP000245959"/>
    </source>
</evidence>
<dbReference type="Gene3D" id="3.90.550.10">
    <property type="entry name" value="Spore Coat Polysaccharide Biosynthesis Protein SpsA, Chain A"/>
    <property type="match status" value="1"/>
</dbReference>
<dbReference type="InterPro" id="IPR029044">
    <property type="entry name" value="Nucleotide-diphossugar_trans"/>
</dbReference>
<dbReference type="GO" id="GO:0016740">
    <property type="term" value="F:transferase activity"/>
    <property type="evidence" value="ECO:0007669"/>
    <property type="project" value="UniProtKB-KW"/>
</dbReference>
<dbReference type="Proteomes" id="UP000576225">
    <property type="component" value="Unassembled WGS sequence"/>
</dbReference>
<evidence type="ECO:0000313" key="2">
    <source>
        <dbReference type="EMBL" id="NMD88138.1"/>
    </source>
</evidence>
<dbReference type="EMBL" id="JABAEW010000038">
    <property type="protein sequence ID" value="NMD88138.1"/>
    <property type="molecule type" value="Genomic_DNA"/>
</dbReference>
<dbReference type="Proteomes" id="UP000245959">
    <property type="component" value="Unassembled WGS sequence"/>
</dbReference>
<dbReference type="RefSeq" id="WP_116885617.1">
    <property type="nucleotide sequence ID" value="NZ_CABMMC010000105.1"/>
</dbReference>
<dbReference type="OrthoDB" id="5785512at2"/>
<dbReference type="Pfam" id="PF00535">
    <property type="entry name" value="Glycos_transf_2"/>
    <property type="match status" value="1"/>
</dbReference>
<dbReference type="GeneID" id="78296888"/>